<dbReference type="InterPro" id="IPR056423">
    <property type="entry name" value="BACK_BPM_SPOP"/>
</dbReference>
<dbReference type="GO" id="GO:0016567">
    <property type="term" value="P:protein ubiquitination"/>
    <property type="evidence" value="ECO:0007669"/>
    <property type="project" value="InterPro"/>
</dbReference>
<dbReference type="Pfam" id="PF24570">
    <property type="entry name" value="BACK_BPM_SPOP"/>
    <property type="match status" value="1"/>
</dbReference>
<evidence type="ECO:0000256" key="2">
    <source>
        <dbReference type="ARBA" id="ARBA00010846"/>
    </source>
</evidence>
<sequence>MKHTFTKVREVLTCTLELEIDGFSVTKENINDGTAADSFESRCNLDGNDLEIWFHPALYVHGDGYYCLALELVFLNESRTDVMAVLGAKVTMQSTYEFNDFVPLEENKTLPRAFHRRFDRSLPIYIGVGRARSGVSYSERCSLTVECTITMFSEPVQEEGAIPVPSSNLTQHLGELLRSQAAADVTFSVKEIEDMDIAVFNAIVRFIYTDEVPELDGKPEAAAAMAFAENLLDAAGRYGLNRLKVACERRLALGMDVSTIASTLAVAEQQNSSLLKAKCVEFIAGGSTENLDAVLATEGYKHLVASRPMVLTELLKAAHGKNSICSSCKLRHAVSFEDQQFISSQTASIGTMKHTYTQLTEGVQSVHLLKIDGFSITKATIGNSTNCIRSRCNVDGYNFEIRFYPVYRHYQDSYILAVELAFLGKACTQGVEASLSGHLVEYESSGVAPKYLITHRIAVLQSSLEEEQQEIHNNQLR</sequence>
<dbReference type="Gene3D" id="1.25.40.420">
    <property type="match status" value="1"/>
</dbReference>
<dbReference type="AlphaFoldDB" id="A0A835A246"/>
<proteinExistence type="inferred from homology"/>
<evidence type="ECO:0000313" key="6">
    <source>
        <dbReference type="Proteomes" id="UP000636709"/>
    </source>
</evidence>
<comment type="pathway">
    <text evidence="1">Protein modification; protein ubiquitination.</text>
</comment>
<dbReference type="InterPro" id="IPR045005">
    <property type="entry name" value="BPM1-6"/>
</dbReference>
<comment type="similarity">
    <text evidence="2">Belongs to the Tdpoz family.</text>
</comment>
<dbReference type="SUPFAM" id="SSF49599">
    <property type="entry name" value="TRAF domain-like"/>
    <property type="match status" value="1"/>
</dbReference>
<reference evidence="5" key="1">
    <citation type="submission" date="2020-07" db="EMBL/GenBank/DDBJ databases">
        <title>Genome sequence and genetic diversity analysis of an under-domesticated orphan crop, white fonio (Digitaria exilis).</title>
        <authorList>
            <person name="Bennetzen J.L."/>
            <person name="Chen S."/>
            <person name="Ma X."/>
            <person name="Wang X."/>
            <person name="Yssel A.E.J."/>
            <person name="Chaluvadi S.R."/>
            <person name="Johnson M."/>
            <person name="Gangashetty P."/>
            <person name="Hamidou F."/>
            <person name="Sanogo M.D."/>
            <person name="Zwaenepoel A."/>
            <person name="Wallace J."/>
            <person name="Van De Peer Y."/>
            <person name="Van Deynze A."/>
        </authorList>
    </citation>
    <scope>NUCLEOTIDE SEQUENCE</scope>
    <source>
        <tissue evidence="5">Leaves</tissue>
    </source>
</reference>
<dbReference type="OrthoDB" id="6359816at2759"/>
<dbReference type="SUPFAM" id="SSF54695">
    <property type="entry name" value="POZ domain"/>
    <property type="match status" value="1"/>
</dbReference>
<dbReference type="EMBL" id="JACEFO010002840">
    <property type="protein sequence ID" value="KAF8647659.1"/>
    <property type="molecule type" value="Genomic_DNA"/>
</dbReference>
<dbReference type="Pfam" id="PF00651">
    <property type="entry name" value="BTB"/>
    <property type="match status" value="1"/>
</dbReference>
<feature type="domain" description="BTB" evidence="3">
    <location>
        <begin position="176"/>
        <end position="251"/>
    </location>
</feature>
<keyword evidence="6" id="KW-1185">Reference proteome</keyword>
<evidence type="ECO:0000313" key="5">
    <source>
        <dbReference type="EMBL" id="KAF8647659.1"/>
    </source>
</evidence>
<dbReference type="PANTHER" id="PTHR26379:SF180">
    <property type="entry name" value="TRAF TRANSCRIPTION FACTOR"/>
    <property type="match status" value="1"/>
</dbReference>
<dbReference type="PANTHER" id="PTHR26379">
    <property type="entry name" value="BTB/POZ AND MATH DOMAIN-CONTAINING PROTEIN 1"/>
    <property type="match status" value="1"/>
</dbReference>
<dbReference type="Proteomes" id="UP000636709">
    <property type="component" value="Unassembled WGS sequence"/>
</dbReference>
<evidence type="ECO:0000256" key="1">
    <source>
        <dbReference type="ARBA" id="ARBA00004906"/>
    </source>
</evidence>
<accession>A0A835A246</accession>
<evidence type="ECO:0008006" key="7">
    <source>
        <dbReference type="Google" id="ProtNLM"/>
    </source>
</evidence>
<evidence type="ECO:0000259" key="4">
    <source>
        <dbReference type="Pfam" id="PF24570"/>
    </source>
</evidence>
<dbReference type="InterPro" id="IPR000210">
    <property type="entry name" value="BTB/POZ_dom"/>
</dbReference>
<dbReference type="Gene3D" id="3.30.710.10">
    <property type="entry name" value="Potassium Channel Kv1.1, Chain A"/>
    <property type="match status" value="1"/>
</dbReference>
<name>A0A835A246_9POAL</name>
<evidence type="ECO:0000259" key="3">
    <source>
        <dbReference type="Pfam" id="PF00651"/>
    </source>
</evidence>
<dbReference type="InterPro" id="IPR011333">
    <property type="entry name" value="SKP1/BTB/POZ_sf"/>
</dbReference>
<gene>
    <name evidence="5" type="ORF">HU200_065296</name>
</gene>
<comment type="caution">
    <text evidence="5">The sequence shown here is derived from an EMBL/GenBank/DDBJ whole genome shotgun (WGS) entry which is preliminary data.</text>
</comment>
<feature type="domain" description="BPM/SPOP BACK" evidence="4">
    <location>
        <begin position="259"/>
        <end position="315"/>
    </location>
</feature>
<protein>
    <recommendedName>
        <fullName evidence="7">BTB domain-containing protein</fullName>
    </recommendedName>
</protein>
<organism evidence="5 6">
    <name type="scientific">Digitaria exilis</name>
    <dbReference type="NCBI Taxonomy" id="1010633"/>
    <lineage>
        <taxon>Eukaryota</taxon>
        <taxon>Viridiplantae</taxon>
        <taxon>Streptophyta</taxon>
        <taxon>Embryophyta</taxon>
        <taxon>Tracheophyta</taxon>
        <taxon>Spermatophyta</taxon>
        <taxon>Magnoliopsida</taxon>
        <taxon>Liliopsida</taxon>
        <taxon>Poales</taxon>
        <taxon>Poaceae</taxon>
        <taxon>PACMAD clade</taxon>
        <taxon>Panicoideae</taxon>
        <taxon>Panicodae</taxon>
        <taxon>Paniceae</taxon>
        <taxon>Anthephorinae</taxon>
        <taxon>Digitaria</taxon>
    </lineage>
</organism>